<protein>
    <submittedName>
        <fullName evidence="1">PREDICTED: uncharacterized protein LOC106632917</fullName>
    </submittedName>
</protein>
<dbReference type="InterPro" id="IPR036397">
    <property type="entry name" value="RNaseH_sf"/>
</dbReference>
<gene>
    <name evidence="1" type="ORF">PACLA_8A023799</name>
</gene>
<evidence type="ECO:0000313" key="2">
    <source>
        <dbReference type="Proteomes" id="UP001152795"/>
    </source>
</evidence>
<dbReference type="PANTHER" id="PTHR47331:SF6">
    <property type="entry name" value="DOUBLECORTIN DOMAIN-CONTAINING PROTEIN"/>
    <property type="match status" value="1"/>
</dbReference>
<dbReference type="Gene3D" id="3.30.420.10">
    <property type="entry name" value="Ribonuclease H-like superfamily/Ribonuclease H"/>
    <property type="match status" value="1"/>
</dbReference>
<evidence type="ECO:0000313" key="1">
    <source>
        <dbReference type="EMBL" id="CAB3996697.1"/>
    </source>
</evidence>
<proteinExistence type="predicted"/>
<dbReference type="OrthoDB" id="10068969at2759"/>
<dbReference type="EMBL" id="CACRXK020002929">
    <property type="protein sequence ID" value="CAB3996697.1"/>
    <property type="molecule type" value="Genomic_DNA"/>
</dbReference>
<organism evidence="1 2">
    <name type="scientific">Paramuricea clavata</name>
    <name type="common">Red gorgonian</name>
    <name type="synonym">Violescent sea-whip</name>
    <dbReference type="NCBI Taxonomy" id="317549"/>
    <lineage>
        <taxon>Eukaryota</taxon>
        <taxon>Metazoa</taxon>
        <taxon>Cnidaria</taxon>
        <taxon>Anthozoa</taxon>
        <taxon>Octocorallia</taxon>
        <taxon>Malacalcyonacea</taxon>
        <taxon>Plexauridae</taxon>
        <taxon>Paramuricea</taxon>
    </lineage>
</organism>
<name>A0A6S7HSW4_PARCT</name>
<comment type="caution">
    <text evidence="1">The sequence shown here is derived from an EMBL/GenBank/DDBJ whole genome shotgun (WGS) entry which is preliminary data.</text>
</comment>
<sequence length="87" mass="9848">MKNEQISSYLARKECEWLFNPPHASHAGGIWERMIGMTRKTLDAMLQELPTKQLTHEVLTALMAEVSAIMNSRPLAPVSIDPKAPRY</sequence>
<dbReference type="GO" id="GO:0003676">
    <property type="term" value="F:nucleic acid binding"/>
    <property type="evidence" value="ECO:0007669"/>
    <property type="project" value="InterPro"/>
</dbReference>
<keyword evidence="2" id="KW-1185">Reference proteome</keyword>
<dbReference type="Proteomes" id="UP001152795">
    <property type="component" value="Unassembled WGS sequence"/>
</dbReference>
<accession>A0A6S7HSW4</accession>
<dbReference type="PANTHER" id="PTHR47331">
    <property type="entry name" value="PHD-TYPE DOMAIN-CONTAINING PROTEIN"/>
    <property type="match status" value="1"/>
</dbReference>
<dbReference type="AlphaFoldDB" id="A0A6S7HSW4"/>
<reference evidence="1" key="1">
    <citation type="submission" date="2020-04" db="EMBL/GenBank/DDBJ databases">
        <authorList>
            <person name="Alioto T."/>
            <person name="Alioto T."/>
            <person name="Gomez Garrido J."/>
        </authorList>
    </citation>
    <scope>NUCLEOTIDE SEQUENCE</scope>
    <source>
        <strain evidence="1">A484AB</strain>
    </source>
</reference>